<dbReference type="Gene3D" id="1.10.443.10">
    <property type="entry name" value="Intergrase catalytic core"/>
    <property type="match status" value="1"/>
</dbReference>
<dbReference type="GO" id="GO:0015074">
    <property type="term" value="P:DNA integration"/>
    <property type="evidence" value="ECO:0007669"/>
    <property type="project" value="InterPro"/>
</dbReference>
<dbReference type="CDD" id="cd01185">
    <property type="entry name" value="INTN1_C_like"/>
    <property type="match status" value="1"/>
</dbReference>
<dbReference type="GO" id="GO:0006310">
    <property type="term" value="P:DNA recombination"/>
    <property type="evidence" value="ECO:0007669"/>
    <property type="project" value="UniProtKB-KW"/>
</dbReference>
<dbReference type="PANTHER" id="PTHR30349:SF64">
    <property type="entry name" value="PROPHAGE INTEGRASE INTD-RELATED"/>
    <property type="match status" value="1"/>
</dbReference>
<proteinExistence type="inferred from homology"/>
<evidence type="ECO:0000313" key="5">
    <source>
        <dbReference type="EMBL" id="SEI70925.1"/>
    </source>
</evidence>
<evidence type="ECO:0000259" key="4">
    <source>
        <dbReference type="PROSITE" id="PS51898"/>
    </source>
</evidence>
<evidence type="ECO:0000256" key="1">
    <source>
        <dbReference type="ARBA" id="ARBA00008857"/>
    </source>
</evidence>
<dbReference type="AlphaFoldDB" id="A0A1H6T3U1"/>
<dbReference type="Proteomes" id="UP000199702">
    <property type="component" value="Unassembled WGS sequence"/>
</dbReference>
<dbReference type="InterPro" id="IPR011010">
    <property type="entry name" value="DNA_brk_join_enz"/>
</dbReference>
<comment type="similarity">
    <text evidence="1">Belongs to the 'phage' integrase family.</text>
</comment>
<dbReference type="InterPro" id="IPR002104">
    <property type="entry name" value="Integrase_catalytic"/>
</dbReference>
<dbReference type="InterPro" id="IPR010998">
    <property type="entry name" value="Integrase_recombinase_N"/>
</dbReference>
<reference evidence="6" key="1">
    <citation type="submission" date="2016-10" db="EMBL/GenBank/DDBJ databases">
        <authorList>
            <person name="Varghese N."/>
            <person name="Submissions S."/>
        </authorList>
    </citation>
    <scope>NUCLEOTIDE SEQUENCE [LARGE SCALE GENOMIC DNA]</scope>
    <source>
        <strain evidence="6">DSM 17934</strain>
    </source>
</reference>
<name>A0A1H6T3U1_9FLAO</name>
<dbReference type="Pfam" id="PF17293">
    <property type="entry name" value="Arm-DNA-bind_5"/>
    <property type="match status" value="1"/>
</dbReference>
<evidence type="ECO:0000313" key="6">
    <source>
        <dbReference type="Proteomes" id="UP000199702"/>
    </source>
</evidence>
<dbReference type="STRING" id="402734.SAMN05660918_1494"/>
<dbReference type="GO" id="GO:0003677">
    <property type="term" value="F:DNA binding"/>
    <property type="evidence" value="ECO:0007669"/>
    <property type="project" value="UniProtKB-KW"/>
</dbReference>
<dbReference type="InterPro" id="IPR013762">
    <property type="entry name" value="Integrase-like_cat_sf"/>
</dbReference>
<dbReference type="Pfam" id="PF00589">
    <property type="entry name" value="Phage_integrase"/>
    <property type="match status" value="1"/>
</dbReference>
<feature type="domain" description="Tyr recombinase" evidence="4">
    <location>
        <begin position="210"/>
        <end position="397"/>
    </location>
</feature>
<keyword evidence="3" id="KW-0233">DNA recombination</keyword>
<dbReference type="Gene3D" id="1.10.150.130">
    <property type="match status" value="1"/>
</dbReference>
<sequence>MASIKIVLRDKTTNDGLYPVILRITNKRKSKIISLNLKCSLSDWDDTNNQFKKSFPNHTQSNLVLAKKRELAFKIINQFELDEVDFSLEQFEEKFRGIEPNKTTVLEFWEEVISDLNKSGKAGNAIALKETKNSFFTFCKKKNLMFKEINPYLLDKYEVFLRENKNADGGVAFKMRELRSLFNKAIKKGVVEEKHYPFKIYKVSKLKIGNIKKALTRDEVRLIENFDETLYPNLAEAKRLFLFSYYCRGINFFDIMQLEWSNISGGRITYIRSKTKGKFNIGILKPAQNILDYYKNVFSKTKYVFPILLSENMTPTQIQNRKHKKLKKFNSDLKKIAVIVGIDKPLSSYVARHSYATNLKQLGVSTDIVSQSMGHQNVAITSAYLKDFEDDVIDKENEKLLNEPLELYF</sequence>
<protein>
    <submittedName>
        <fullName evidence="5">Site-specific recombinase XerD</fullName>
    </submittedName>
</protein>
<dbReference type="EMBL" id="FNYA01000002">
    <property type="protein sequence ID" value="SEI70925.1"/>
    <property type="molecule type" value="Genomic_DNA"/>
</dbReference>
<dbReference type="InterPro" id="IPR035386">
    <property type="entry name" value="Arm-DNA-bind_5"/>
</dbReference>
<organism evidence="5 6">
    <name type="scientific">Flavobacterium terrigena</name>
    <dbReference type="NCBI Taxonomy" id="402734"/>
    <lineage>
        <taxon>Bacteria</taxon>
        <taxon>Pseudomonadati</taxon>
        <taxon>Bacteroidota</taxon>
        <taxon>Flavobacteriia</taxon>
        <taxon>Flavobacteriales</taxon>
        <taxon>Flavobacteriaceae</taxon>
        <taxon>Flavobacterium</taxon>
    </lineage>
</organism>
<dbReference type="Pfam" id="PF13102">
    <property type="entry name" value="Phage_int_SAM_5"/>
    <property type="match status" value="1"/>
</dbReference>
<keyword evidence="6" id="KW-1185">Reference proteome</keyword>
<dbReference type="InterPro" id="IPR050090">
    <property type="entry name" value="Tyrosine_recombinase_XerCD"/>
</dbReference>
<accession>A0A1H6T3U1</accession>
<dbReference type="RefSeq" id="WP_091310647.1">
    <property type="nucleotide sequence ID" value="NZ_CBCSJU010000002.1"/>
</dbReference>
<dbReference type="PROSITE" id="PS51898">
    <property type="entry name" value="TYR_RECOMBINASE"/>
    <property type="match status" value="1"/>
</dbReference>
<keyword evidence="2" id="KW-0238">DNA-binding</keyword>
<evidence type="ECO:0000256" key="2">
    <source>
        <dbReference type="ARBA" id="ARBA00023125"/>
    </source>
</evidence>
<dbReference type="SUPFAM" id="SSF56349">
    <property type="entry name" value="DNA breaking-rejoining enzymes"/>
    <property type="match status" value="1"/>
</dbReference>
<dbReference type="OrthoDB" id="1094492at2"/>
<gene>
    <name evidence="5" type="ORF">SAMN05660918_1494</name>
</gene>
<evidence type="ECO:0000256" key="3">
    <source>
        <dbReference type="ARBA" id="ARBA00023172"/>
    </source>
</evidence>
<dbReference type="PANTHER" id="PTHR30349">
    <property type="entry name" value="PHAGE INTEGRASE-RELATED"/>
    <property type="match status" value="1"/>
</dbReference>
<dbReference type="InterPro" id="IPR025269">
    <property type="entry name" value="SAM-like_dom"/>
</dbReference>